<sequence length="121" mass="14215">MRQEFHSAAPIAIIPLVRSVTTVPHPSPPLAHLPLIALFHWMTTTMTHWTTHWTIPATQWTIPGTQWTTLYIQYLKRTNMKWIQHTFHQTKDISKPKNKTKYATKLTEPKKQTNYIIKTKT</sequence>
<proteinExistence type="predicted"/>
<organism evidence="1">
    <name type="scientific">Cacopsylla melanoneura</name>
    <dbReference type="NCBI Taxonomy" id="428564"/>
    <lineage>
        <taxon>Eukaryota</taxon>
        <taxon>Metazoa</taxon>
        <taxon>Ecdysozoa</taxon>
        <taxon>Arthropoda</taxon>
        <taxon>Hexapoda</taxon>
        <taxon>Insecta</taxon>
        <taxon>Pterygota</taxon>
        <taxon>Neoptera</taxon>
        <taxon>Paraneoptera</taxon>
        <taxon>Hemiptera</taxon>
        <taxon>Sternorrhyncha</taxon>
        <taxon>Psylloidea</taxon>
        <taxon>Psyllidae</taxon>
        <taxon>Psyllinae</taxon>
        <taxon>Cacopsylla</taxon>
    </lineage>
</organism>
<evidence type="ECO:0000313" key="1">
    <source>
        <dbReference type="EMBL" id="CAG6629959.1"/>
    </source>
</evidence>
<accession>A0A8D8VQH1</accession>
<name>A0A8D8VQH1_9HEMI</name>
<dbReference type="AlphaFoldDB" id="A0A8D8VQH1"/>
<reference evidence="1" key="1">
    <citation type="submission" date="2021-05" db="EMBL/GenBank/DDBJ databases">
        <authorList>
            <person name="Alioto T."/>
            <person name="Alioto T."/>
            <person name="Gomez Garrido J."/>
        </authorList>
    </citation>
    <scope>NUCLEOTIDE SEQUENCE</scope>
</reference>
<protein>
    <submittedName>
        <fullName evidence="1">Uncharacterized protein</fullName>
    </submittedName>
</protein>
<dbReference type="EMBL" id="HBUF01072219">
    <property type="protein sequence ID" value="CAG6629959.1"/>
    <property type="molecule type" value="Transcribed_RNA"/>
</dbReference>